<dbReference type="PIRSF" id="PIRSF020481">
    <property type="entry name" value="BAP"/>
    <property type="match status" value="1"/>
</dbReference>
<dbReference type="Pfam" id="PF26079">
    <property type="entry name" value="Baseplate_J_C"/>
    <property type="match status" value="1"/>
</dbReference>
<evidence type="ECO:0000259" key="2">
    <source>
        <dbReference type="Pfam" id="PF26079"/>
    </source>
</evidence>
<comment type="caution">
    <text evidence="3">The sequence shown here is derived from an EMBL/GenBank/DDBJ whole genome shotgun (WGS) entry which is preliminary data.</text>
</comment>
<dbReference type="InterPro" id="IPR014507">
    <property type="entry name" value="Baseplate_assembly_J_pred"/>
</dbReference>
<sequence length="298" mass="31478">MPAMTFTAVDLSRLPVPDIIEQLDYETLLADALAQLRALDPTFDALVESDPAYKILQVAVYRELLLRQDFNERLKGTMLAYATGAALDHLGALMGVQRLVLDPGDPGNGIPETLESDTDFRRRIQLAPEGFSVAGPEGAYVYHALAAHPDVLDASATSPSPGEVVVTVLSRHGDGSASSSLLDAVSASLSSDDVRPMTDHVTVQGATIVPYAIAATLYTYAGPDPAVVLATAQRRLQAYVSQSHRLGRDVALSGILAALHAEGVQRVALSAPTADIVVDRTQAAWCASIDIAHGGVDE</sequence>
<name>A0A921TGT4_9GAMM</name>
<dbReference type="InterPro" id="IPR058531">
    <property type="entry name" value="Baseplate_J_M"/>
</dbReference>
<gene>
    <name evidence="3" type="ORF">CR938_00070</name>
</gene>
<protein>
    <submittedName>
        <fullName evidence="3">Baseplate assembly protein</fullName>
    </submittedName>
</protein>
<dbReference type="PANTHER" id="PTHR35862">
    <property type="entry name" value="FELS-2 PROPHAGE PROTEIN"/>
    <property type="match status" value="1"/>
</dbReference>
<feature type="domain" description="Baseplate J-like C-terminal" evidence="2">
    <location>
        <begin position="211"/>
        <end position="291"/>
    </location>
</feature>
<dbReference type="Pfam" id="PF26078">
    <property type="entry name" value="Baseplate_J_M"/>
    <property type="match status" value="1"/>
</dbReference>
<dbReference type="PANTHER" id="PTHR35862:SF1">
    <property type="entry name" value="FELS-2 PROPHAGE PROTEIN"/>
    <property type="match status" value="1"/>
</dbReference>
<evidence type="ECO:0000313" key="3">
    <source>
        <dbReference type="EMBL" id="KAF1690912.1"/>
    </source>
</evidence>
<accession>A0A921TGT4</accession>
<keyword evidence="4" id="KW-1185">Reference proteome</keyword>
<dbReference type="InterPro" id="IPR058530">
    <property type="entry name" value="Baseplate_J-like_C"/>
</dbReference>
<dbReference type="EMBL" id="PDWK01000001">
    <property type="protein sequence ID" value="KAF1690912.1"/>
    <property type="molecule type" value="Genomic_DNA"/>
</dbReference>
<dbReference type="OrthoDB" id="9793802at2"/>
<reference evidence="3" key="1">
    <citation type="submission" date="2017-10" db="EMBL/GenBank/DDBJ databases">
        <title>Whole genome sequencing of members of genus Pseudoxanthomonas.</title>
        <authorList>
            <person name="Kumar S."/>
            <person name="Bansal K."/>
            <person name="Kaur A."/>
            <person name="Patil P."/>
            <person name="Sharma S."/>
            <person name="Patil P.B."/>
        </authorList>
    </citation>
    <scope>NUCLEOTIDE SEQUENCE</scope>
    <source>
        <strain evidence="3">DSM 22914</strain>
    </source>
</reference>
<organism evidence="3 4">
    <name type="scientific">Pseudoxanthomonas taiwanensis</name>
    <dbReference type="NCBI Taxonomy" id="176598"/>
    <lineage>
        <taxon>Bacteria</taxon>
        <taxon>Pseudomonadati</taxon>
        <taxon>Pseudomonadota</taxon>
        <taxon>Gammaproteobacteria</taxon>
        <taxon>Lysobacterales</taxon>
        <taxon>Lysobacteraceae</taxon>
        <taxon>Pseudoxanthomonas</taxon>
    </lineage>
</organism>
<dbReference type="AlphaFoldDB" id="A0A921TGT4"/>
<dbReference type="Proteomes" id="UP000717981">
    <property type="component" value="Unassembled WGS sequence"/>
</dbReference>
<dbReference type="InterPro" id="IPR052726">
    <property type="entry name" value="Phage_Baseplate_Hub"/>
</dbReference>
<feature type="domain" description="Baseplate J-like central" evidence="1">
    <location>
        <begin position="133"/>
        <end position="204"/>
    </location>
</feature>
<evidence type="ECO:0000259" key="1">
    <source>
        <dbReference type="Pfam" id="PF26078"/>
    </source>
</evidence>
<proteinExistence type="predicted"/>
<dbReference type="RefSeq" id="WP_162123136.1">
    <property type="nucleotide sequence ID" value="NZ_PDWK01000001.1"/>
</dbReference>
<evidence type="ECO:0000313" key="4">
    <source>
        <dbReference type="Proteomes" id="UP000717981"/>
    </source>
</evidence>